<dbReference type="GO" id="GO:1902514">
    <property type="term" value="P:regulation of calcium ion transmembrane transport via high voltage-gated calcium channel"/>
    <property type="evidence" value="ECO:0007669"/>
    <property type="project" value="TreeGrafter"/>
</dbReference>
<dbReference type="PANTHER" id="PTHR15025:SF1">
    <property type="entry name" value="VOLTAGE-DEPENDENT CALCIUM CHANNEL GAMMA-1 SUBUNIT"/>
    <property type="match status" value="1"/>
</dbReference>
<keyword evidence="2 5" id="KW-0812">Transmembrane</keyword>
<name>A0A6I9XRG4_9SAUR</name>
<dbReference type="InterPro" id="IPR004031">
    <property type="entry name" value="PMP22/EMP/MP20/Claudin"/>
</dbReference>
<keyword evidence="6" id="KW-1185">Reference proteome</keyword>
<keyword evidence="3 5" id="KW-1133">Transmembrane helix</keyword>
<gene>
    <name evidence="7" type="primary">LOC106544575</name>
</gene>
<protein>
    <submittedName>
        <fullName evidence="7">Voltage-dependent calcium channel gamma-1 subunit-like</fullName>
    </submittedName>
</protein>
<dbReference type="AlphaFoldDB" id="A0A6I9XRG4"/>
<dbReference type="KEGG" id="tsr:106544575"/>
<evidence type="ECO:0000256" key="5">
    <source>
        <dbReference type="SAM" id="Phobius"/>
    </source>
</evidence>
<evidence type="ECO:0000313" key="7">
    <source>
        <dbReference type="RefSeq" id="XP_013916356.1"/>
    </source>
</evidence>
<dbReference type="GO" id="GO:1990454">
    <property type="term" value="C:L-type voltage-gated calcium channel complex"/>
    <property type="evidence" value="ECO:0007669"/>
    <property type="project" value="TreeGrafter"/>
</dbReference>
<sequence>MTEGKALRVRVTFAIILIGVALMFTAVVTDHWAVLNPKVEEYNTTCETAHFGLWRLCIKRIYIEENKMEKEHGCGPISLPGEYNCSYFTHFVSGESTEIFQVSTQRGILGGESTRPKIPKYNEKHFHVF</sequence>
<dbReference type="RefSeq" id="XP_013916356.1">
    <property type="nucleotide sequence ID" value="XM_014060881.1"/>
</dbReference>
<comment type="subcellular location">
    <subcellularLocation>
        <location evidence="1">Membrane</location>
        <topology evidence="1">Multi-pass membrane protein</topology>
    </subcellularLocation>
</comment>
<accession>A0A6I9XRG4</accession>
<evidence type="ECO:0000256" key="2">
    <source>
        <dbReference type="ARBA" id="ARBA00022692"/>
    </source>
</evidence>
<reference evidence="7" key="1">
    <citation type="submission" date="2025-08" db="UniProtKB">
        <authorList>
            <consortium name="RefSeq"/>
        </authorList>
    </citation>
    <scope>IDENTIFICATION</scope>
    <source>
        <tissue evidence="7">Skeletal muscle</tissue>
    </source>
</reference>
<evidence type="ECO:0000256" key="3">
    <source>
        <dbReference type="ARBA" id="ARBA00022989"/>
    </source>
</evidence>
<keyword evidence="4 5" id="KW-0472">Membrane</keyword>
<dbReference type="Pfam" id="PF13903">
    <property type="entry name" value="Claudin_2"/>
    <property type="match status" value="1"/>
</dbReference>
<organism evidence="6 7">
    <name type="scientific">Thamnophis sirtalis</name>
    <dbReference type="NCBI Taxonomy" id="35019"/>
    <lineage>
        <taxon>Eukaryota</taxon>
        <taxon>Metazoa</taxon>
        <taxon>Chordata</taxon>
        <taxon>Craniata</taxon>
        <taxon>Vertebrata</taxon>
        <taxon>Euteleostomi</taxon>
        <taxon>Lepidosauria</taxon>
        <taxon>Squamata</taxon>
        <taxon>Bifurcata</taxon>
        <taxon>Unidentata</taxon>
        <taxon>Episquamata</taxon>
        <taxon>Toxicofera</taxon>
        <taxon>Serpentes</taxon>
        <taxon>Colubroidea</taxon>
        <taxon>Colubridae</taxon>
        <taxon>Natricinae</taxon>
        <taxon>Thamnophis</taxon>
    </lineage>
</organism>
<dbReference type="GO" id="GO:0005246">
    <property type="term" value="F:calcium channel regulator activity"/>
    <property type="evidence" value="ECO:0007669"/>
    <property type="project" value="TreeGrafter"/>
</dbReference>
<evidence type="ECO:0000256" key="1">
    <source>
        <dbReference type="ARBA" id="ARBA00004141"/>
    </source>
</evidence>
<proteinExistence type="predicted"/>
<dbReference type="Gene3D" id="1.20.140.150">
    <property type="match status" value="1"/>
</dbReference>
<evidence type="ECO:0000313" key="6">
    <source>
        <dbReference type="Proteomes" id="UP000504617"/>
    </source>
</evidence>
<feature type="transmembrane region" description="Helical" evidence="5">
    <location>
        <begin position="12"/>
        <end position="34"/>
    </location>
</feature>
<dbReference type="GeneID" id="106544575"/>
<dbReference type="Proteomes" id="UP000504617">
    <property type="component" value="Unplaced"/>
</dbReference>
<dbReference type="OrthoDB" id="9937541at2759"/>
<dbReference type="PANTHER" id="PTHR15025">
    <property type="entry name" value="VOLTAGE-DEPENDENT CALCIUM CHANNEL GAMMA-1 SUBUNIT-RELATED"/>
    <property type="match status" value="1"/>
</dbReference>
<evidence type="ECO:0000256" key="4">
    <source>
        <dbReference type="ARBA" id="ARBA00023136"/>
    </source>
</evidence>